<dbReference type="RefSeq" id="WP_184031137.1">
    <property type="nucleotide sequence ID" value="NZ_JACHFN010000014.1"/>
</dbReference>
<dbReference type="AlphaFoldDB" id="A0A7W8GI22"/>
<sequence>MLRNPLLALGLLALASCGNTPLPDATLRLSPGSVTLKPGQSTNVTVYFKKYLYEGDPKDYFLSVSPDTDRGVRVTTFGPSLGADDSTFFRVEAASNAEPGRHTFLVVVHDNKQHSVNQTLTVNVSP</sequence>
<comment type="caution">
    <text evidence="1">The sequence shown here is derived from an EMBL/GenBank/DDBJ whole genome shotgun (WGS) entry which is preliminary data.</text>
</comment>
<organism evidence="1 2">
    <name type="scientific">Deinococcus budaensis</name>
    <dbReference type="NCBI Taxonomy" id="1665626"/>
    <lineage>
        <taxon>Bacteria</taxon>
        <taxon>Thermotogati</taxon>
        <taxon>Deinococcota</taxon>
        <taxon>Deinococci</taxon>
        <taxon>Deinococcales</taxon>
        <taxon>Deinococcaceae</taxon>
        <taxon>Deinococcus</taxon>
    </lineage>
</organism>
<dbReference type="EMBL" id="JACHFN010000014">
    <property type="protein sequence ID" value="MBB5235673.1"/>
    <property type="molecule type" value="Genomic_DNA"/>
</dbReference>
<evidence type="ECO:0000313" key="1">
    <source>
        <dbReference type="EMBL" id="MBB5235673.1"/>
    </source>
</evidence>
<dbReference type="Proteomes" id="UP000525389">
    <property type="component" value="Unassembled WGS sequence"/>
</dbReference>
<evidence type="ECO:0000313" key="2">
    <source>
        <dbReference type="Proteomes" id="UP000525389"/>
    </source>
</evidence>
<reference evidence="1 2" key="1">
    <citation type="submission" date="2020-08" db="EMBL/GenBank/DDBJ databases">
        <title>Genomic Encyclopedia of Type Strains, Phase IV (KMG-IV): sequencing the most valuable type-strain genomes for metagenomic binning, comparative biology and taxonomic classification.</title>
        <authorList>
            <person name="Goeker M."/>
        </authorList>
    </citation>
    <scope>NUCLEOTIDE SEQUENCE [LARGE SCALE GENOMIC DNA]</scope>
    <source>
        <strain evidence="1 2">DSM 101791</strain>
    </source>
</reference>
<name>A0A7W8GI22_9DEIO</name>
<dbReference type="PROSITE" id="PS51257">
    <property type="entry name" value="PROKAR_LIPOPROTEIN"/>
    <property type="match status" value="1"/>
</dbReference>
<keyword evidence="2" id="KW-1185">Reference proteome</keyword>
<proteinExistence type="predicted"/>
<protein>
    <submittedName>
        <fullName evidence="1">Uncharacterized protein</fullName>
    </submittedName>
</protein>
<gene>
    <name evidence="1" type="ORF">HNQ09_003131</name>
</gene>
<accession>A0A7W8GI22</accession>